<name>A0A2J6TI55_9HELO</name>
<dbReference type="GeneID" id="36587882"/>
<protein>
    <recommendedName>
        <fullName evidence="6">BAP29/BAP31 transmembrane domain-containing protein</fullName>
    </recommendedName>
</protein>
<dbReference type="AlphaFoldDB" id="A0A2J6TI55"/>
<keyword evidence="3" id="KW-0732">Signal</keyword>
<evidence type="ECO:0000256" key="3">
    <source>
        <dbReference type="SAM" id="SignalP"/>
    </source>
</evidence>
<reference evidence="4 5" key="1">
    <citation type="submission" date="2016-04" db="EMBL/GenBank/DDBJ databases">
        <title>A degradative enzymes factory behind the ericoid mycorrhizal symbiosis.</title>
        <authorList>
            <consortium name="DOE Joint Genome Institute"/>
            <person name="Martino E."/>
            <person name="Morin E."/>
            <person name="Grelet G."/>
            <person name="Kuo A."/>
            <person name="Kohler A."/>
            <person name="Daghino S."/>
            <person name="Barry K."/>
            <person name="Choi C."/>
            <person name="Cichocki N."/>
            <person name="Clum A."/>
            <person name="Copeland A."/>
            <person name="Hainaut M."/>
            <person name="Haridas S."/>
            <person name="Labutti K."/>
            <person name="Lindquist E."/>
            <person name="Lipzen A."/>
            <person name="Khouja H.-R."/>
            <person name="Murat C."/>
            <person name="Ohm R."/>
            <person name="Olson A."/>
            <person name="Spatafora J."/>
            <person name="Veneault-Fourrey C."/>
            <person name="Henrissat B."/>
            <person name="Grigoriev I."/>
            <person name="Martin F."/>
            <person name="Perotto S."/>
        </authorList>
    </citation>
    <scope>NUCLEOTIDE SEQUENCE [LARGE SCALE GENOMIC DNA]</scope>
    <source>
        <strain evidence="4 5">E</strain>
    </source>
</reference>
<feature type="signal peptide" evidence="3">
    <location>
        <begin position="1"/>
        <end position="22"/>
    </location>
</feature>
<dbReference type="RefSeq" id="XP_024739603.1">
    <property type="nucleotide sequence ID" value="XM_024879805.1"/>
</dbReference>
<evidence type="ECO:0008006" key="6">
    <source>
        <dbReference type="Google" id="ProtNLM"/>
    </source>
</evidence>
<dbReference type="InParanoid" id="A0A2J6TI55"/>
<evidence type="ECO:0000256" key="2">
    <source>
        <dbReference type="SAM" id="Phobius"/>
    </source>
</evidence>
<evidence type="ECO:0000313" key="4">
    <source>
        <dbReference type="EMBL" id="PMD62699.1"/>
    </source>
</evidence>
<feature type="chain" id="PRO_5014382791" description="BAP29/BAP31 transmembrane domain-containing protein" evidence="3">
    <location>
        <begin position="23"/>
        <end position="185"/>
    </location>
</feature>
<feature type="region of interest" description="Disordered" evidence="1">
    <location>
        <begin position="163"/>
        <end position="185"/>
    </location>
</feature>
<keyword evidence="2" id="KW-0812">Transmembrane</keyword>
<keyword evidence="2" id="KW-0472">Membrane</keyword>
<proteinExistence type="predicted"/>
<feature type="transmembrane region" description="Helical" evidence="2">
    <location>
        <begin position="69"/>
        <end position="87"/>
    </location>
</feature>
<sequence length="185" mass="20929">MPNLSTSYLLPAVLLNPAFVLHLINTYVSHMWPPPPTISHSPHTIMESLGPLPGSTPYLDMHADDKLCWRYTIVMVIVQLFSFIRVSDNRGRRRSAREAAKLERERIRKEKSEQIEQMKMHVVSQVSGTGSYLDGACDFPDEPYTNDIARGEENGVVEIGNADQRRIESSSEESLTETSEEEIII</sequence>
<accession>A0A2J6TI55</accession>
<evidence type="ECO:0000313" key="5">
    <source>
        <dbReference type="Proteomes" id="UP000235371"/>
    </source>
</evidence>
<dbReference type="OrthoDB" id="4160565at2759"/>
<keyword evidence="2" id="KW-1133">Transmembrane helix</keyword>
<gene>
    <name evidence="4" type="ORF">K444DRAFT_610724</name>
</gene>
<dbReference type="Proteomes" id="UP000235371">
    <property type="component" value="Unassembled WGS sequence"/>
</dbReference>
<dbReference type="EMBL" id="KZ613783">
    <property type="protein sequence ID" value="PMD62699.1"/>
    <property type="molecule type" value="Genomic_DNA"/>
</dbReference>
<evidence type="ECO:0000256" key="1">
    <source>
        <dbReference type="SAM" id="MobiDB-lite"/>
    </source>
</evidence>
<keyword evidence="5" id="KW-1185">Reference proteome</keyword>
<feature type="compositionally biased region" description="Acidic residues" evidence="1">
    <location>
        <begin position="170"/>
        <end position="185"/>
    </location>
</feature>
<organism evidence="4 5">
    <name type="scientific">Hyaloscypha bicolor E</name>
    <dbReference type="NCBI Taxonomy" id="1095630"/>
    <lineage>
        <taxon>Eukaryota</taxon>
        <taxon>Fungi</taxon>
        <taxon>Dikarya</taxon>
        <taxon>Ascomycota</taxon>
        <taxon>Pezizomycotina</taxon>
        <taxon>Leotiomycetes</taxon>
        <taxon>Helotiales</taxon>
        <taxon>Hyaloscyphaceae</taxon>
        <taxon>Hyaloscypha</taxon>
        <taxon>Hyaloscypha bicolor</taxon>
    </lineage>
</organism>